<reference evidence="1" key="1">
    <citation type="submission" date="2019-08" db="EMBL/GenBank/DDBJ databases">
        <authorList>
            <person name="Kucharzyk K."/>
            <person name="Murdoch R.W."/>
            <person name="Higgins S."/>
            <person name="Loffler F."/>
        </authorList>
    </citation>
    <scope>NUCLEOTIDE SEQUENCE</scope>
</reference>
<gene>
    <name evidence="1" type="ORF">SDC9_116984</name>
</gene>
<proteinExistence type="predicted"/>
<dbReference type="AlphaFoldDB" id="A0A645C3W1"/>
<sequence length="108" mass="11755">MTKDITINYNGKDYSGNTIKIETEGAKPNLSWRMQLKGVTTGGEKITSVANFVNKILLFQEISPGYYSMSILEADALDGLIAASELVATNGIFSKSRKYGVLAESNLE</sequence>
<name>A0A645C3W1_9ZZZZ</name>
<accession>A0A645C3W1</accession>
<dbReference type="EMBL" id="VSSQ01023228">
    <property type="protein sequence ID" value="MPM70033.1"/>
    <property type="molecule type" value="Genomic_DNA"/>
</dbReference>
<comment type="caution">
    <text evidence="1">The sequence shown here is derived from an EMBL/GenBank/DDBJ whole genome shotgun (WGS) entry which is preliminary data.</text>
</comment>
<evidence type="ECO:0000313" key="1">
    <source>
        <dbReference type="EMBL" id="MPM70033.1"/>
    </source>
</evidence>
<organism evidence="1">
    <name type="scientific">bioreactor metagenome</name>
    <dbReference type="NCBI Taxonomy" id="1076179"/>
    <lineage>
        <taxon>unclassified sequences</taxon>
        <taxon>metagenomes</taxon>
        <taxon>ecological metagenomes</taxon>
    </lineage>
</organism>
<protein>
    <submittedName>
        <fullName evidence="1">Uncharacterized protein</fullName>
    </submittedName>
</protein>